<evidence type="ECO:0000256" key="10">
    <source>
        <dbReference type="HAMAP-Rule" id="MF_02078"/>
    </source>
</evidence>
<evidence type="ECO:0000256" key="6">
    <source>
        <dbReference type="ARBA" id="ARBA00022989"/>
    </source>
</evidence>
<dbReference type="PANTHER" id="PTHR47019">
    <property type="entry name" value="LIPID II FLIPPASE MURJ"/>
    <property type="match status" value="1"/>
</dbReference>
<name>A6FXQ3_9BACT</name>
<feature type="transmembrane region" description="Helical" evidence="10">
    <location>
        <begin position="187"/>
        <end position="207"/>
    </location>
</feature>
<comment type="caution">
    <text evidence="12">The sequence shown here is derived from an EMBL/GenBank/DDBJ whole genome shotgun (WGS) entry which is preliminary data.</text>
</comment>
<feature type="transmembrane region" description="Helical" evidence="10">
    <location>
        <begin position="380"/>
        <end position="404"/>
    </location>
</feature>
<feature type="transmembrane region" description="Helical" evidence="10">
    <location>
        <begin position="475"/>
        <end position="493"/>
    </location>
</feature>
<dbReference type="GO" id="GO:0005886">
    <property type="term" value="C:plasma membrane"/>
    <property type="evidence" value="ECO:0007669"/>
    <property type="project" value="UniProtKB-SubCell"/>
</dbReference>
<evidence type="ECO:0000256" key="4">
    <source>
        <dbReference type="ARBA" id="ARBA00022960"/>
    </source>
</evidence>
<dbReference type="InterPro" id="IPR051050">
    <property type="entry name" value="Lipid_II_flippase_MurJ/MviN"/>
</dbReference>
<reference evidence="12 13" key="1">
    <citation type="submission" date="2007-06" db="EMBL/GenBank/DDBJ databases">
        <authorList>
            <person name="Shimkets L."/>
            <person name="Ferriera S."/>
            <person name="Johnson J."/>
            <person name="Kravitz S."/>
            <person name="Beeson K."/>
            <person name="Sutton G."/>
            <person name="Rogers Y.-H."/>
            <person name="Friedman R."/>
            <person name="Frazier M."/>
            <person name="Venter J.C."/>
        </authorList>
    </citation>
    <scope>NUCLEOTIDE SEQUENCE [LARGE SCALE GENOMIC DNA]</scope>
    <source>
        <strain evidence="12 13">SIR-1</strain>
    </source>
</reference>
<dbReference type="HAMAP" id="MF_02078">
    <property type="entry name" value="MurJ_MviN"/>
    <property type="match status" value="1"/>
</dbReference>
<dbReference type="STRING" id="391625.PPSIR1_22029"/>
<keyword evidence="10 11" id="KW-0961">Cell wall biogenesis/degradation</keyword>
<dbReference type="GO" id="GO:0071555">
    <property type="term" value="P:cell wall organization"/>
    <property type="evidence" value="ECO:0007669"/>
    <property type="project" value="UniProtKB-UniRule"/>
</dbReference>
<dbReference type="Pfam" id="PF03023">
    <property type="entry name" value="MurJ"/>
    <property type="match status" value="1"/>
</dbReference>
<keyword evidence="7 10" id="KW-0472">Membrane</keyword>
<dbReference type="InterPro" id="IPR004268">
    <property type="entry name" value="MurJ"/>
</dbReference>
<evidence type="ECO:0000256" key="2">
    <source>
        <dbReference type="ARBA" id="ARBA00022475"/>
    </source>
</evidence>
<evidence type="ECO:0000256" key="9">
    <source>
        <dbReference type="ARBA" id="ARBA00061532"/>
    </source>
</evidence>
<evidence type="ECO:0000256" key="11">
    <source>
        <dbReference type="PIRNR" id="PIRNR002869"/>
    </source>
</evidence>
<dbReference type="GO" id="GO:0015648">
    <property type="term" value="F:lipid-linked peptidoglycan transporter activity"/>
    <property type="evidence" value="ECO:0007669"/>
    <property type="project" value="UniProtKB-UniRule"/>
</dbReference>
<feature type="transmembrane region" description="Helical" evidence="10">
    <location>
        <begin position="298"/>
        <end position="320"/>
    </location>
</feature>
<dbReference type="PANTHER" id="PTHR47019:SF1">
    <property type="entry name" value="LIPID II FLIPPASE MURJ"/>
    <property type="match status" value="1"/>
</dbReference>
<dbReference type="Proteomes" id="UP000005801">
    <property type="component" value="Unassembled WGS sequence"/>
</dbReference>
<dbReference type="EMBL" id="ABCS01000002">
    <property type="protein sequence ID" value="EDM81641.1"/>
    <property type="molecule type" value="Genomic_DNA"/>
</dbReference>
<accession>A6FXQ3</accession>
<feature type="transmembrane region" description="Helical" evidence="10">
    <location>
        <begin position="105"/>
        <end position="132"/>
    </location>
</feature>
<evidence type="ECO:0000313" key="13">
    <source>
        <dbReference type="Proteomes" id="UP000005801"/>
    </source>
</evidence>
<dbReference type="GO" id="GO:0034204">
    <property type="term" value="P:lipid translocation"/>
    <property type="evidence" value="ECO:0007669"/>
    <property type="project" value="TreeGrafter"/>
</dbReference>
<comment type="pathway">
    <text evidence="10">Cell wall biogenesis; peptidoglycan biosynthesis.</text>
</comment>
<keyword evidence="6 10" id="KW-1133">Transmembrane helix</keyword>
<dbReference type="UniPathway" id="UPA00219"/>
<feature type="transmembrane region" description="Helical" evidence="10">
    <location>
        <begin position="152"/>
        <end position="175"/>
    </location>
</feature>
<comment type="subcellular location">
    <subcellularLocation>
        <location evidence="1 10">Cell membrane</location>
        <topology evidence="1 10">Multi-pass membrane protein</topology>
    </subcellularLocation>
</comment>
<organism evidence="12 13">
    <name type="scientific">Plesiocystis pacifica SIR-1</name>
    <dbReference type="NCBI Taxonomy" id="391625"/>
    <lineage>
        <taxon>Bacteria</taxon>
        <taxon>Pseudomonadati</taxon>
        <taxon>Myxococcota</taxon>
        <taxon>Polyangia</taxon>
        <taxon>Nannocystales</taxon>
        <taxon>Nannocystaceae</taxon>
        <taxon>Plesiocystis</taxon>
    </lineage>
</organism>
<dbReference type="CDD" id="cd13123">
    <property type="entry name" value="MATE_MurJ_like"/>
    <property type="match status" value="1"/>
</dbReference>
<keyword evidence="4 10" id="KW-0133">Cell shape</keyword>
<dbReference type="GO" id="GO:0009252">
    <property type="term" value="P:peptidoglycan biosynthetic process"/>
    <property type="evidence" value="ECO:0007669"/>
    <property type="project" value="UniProtKB-UniRule"/>
</dbReference>
<comment type="similarity">
    <text evidence="9 10 11">Belongs to the MurJ/MviN family.</text>
</comment>
<dbReference type="eggNOG" id="COG0728">
    <property type="taxonomic scope" value="Bacteria"/>
</dbReference>
<feature type="transmembrane region" description="Helical" evidence="10">
    <location>
        <begin position="213"/>
        <end position="238"/>
    </location>
</feature>
<evidence type="ECO:0000313" key="12">
    <source>
        <dbReference type="EMBL" id="EDM81641.1"/>
    </source>
</evidence>
<evidence type="ECO:0000256" key="8">
    <source>
        <dbReference type="ARBA" id="ARBA00060041"/>
    </source>
</evidence>
<protein>
    <recommendedName>
        <fullName evidence="10">Probable lipid II flippase MurJ</fullName>
    </recommendedName>
</protein>
<dbReference type="PRINTS" id="PR01806">
    <property type="entry name" value="VIRFACTRMVIN"/>
</dbReference>
<comment type="function">
    <text evidence="8 10 11">Involved in peptidoglycan biosynthesis. Transports lipid-linked peptidoglycan precursors from the inner to the outer leaflet of the cytoplasmic membrane.</text>
</comment>
<keyword evidence="2 10" id="KW-1003">Cell membrane</keyword>
<dbReference type="NCBIfam" id="TIGR01695">
    <property type="entry name" value="murJ_mviN"/>
    <property type="match status" value="1"/>
</dbReference>
<keyword evidence="13" id="KW-1185">Reference proteome</keyword>
<evidence type="ECO:0000256" key="5">
    <source>
        <dbReference type="ARBA" id="ARBA00022984"/>
    </source>
</evidence>
<dbReference type="RefSeq" id="WP_006969252.1">
    <property type="nucleotide sequence ID" value="NZ_ABCS01000002.1"/>
</dbReference>
<evidence type="ECO:0000256" key="3">
    <source>
        <dbReference type="ARBA" id="ARBA00022692"/>
    </source>
</evidence>
<feature type="transmembrane region" description="Helical" evidence="10">
    <location>
        <begin position="259"/>
        <end position="278"/>
    </location>
</feature>
<dbReference type="PIRSF" id="PIRSF002869">
    <property type="entry name" value="MviN"/>
    <property type="match status" value="1"/>
</dbReference>
<gene>
    <name evidence="10" type="primary">murJ</name>
    <name evidence="12" type="ORF">PPSIR1_22029</name>
</gene>
<feature type="transmembrane region" description="Helical" evidence="10">
    <location>
        <begin position="411"/>
        <end position="429"/>
    </location>
</feature>
<dbReference type="GO" id="GO:0008360">
    <property type="term" value="P:regulation of cell shape"/>
    <property type="evidence" value="ECO:0007669"/>
    <property type="project" value="UniProtKB-UniRule"/>
</dbReference>
<keyword evidence="3 10" id="KW-0812">Transmembrane</keyword>
<feature type="transmembrane region" description="Helical" evidence="10">
    <location>
        <begin position="341"/>
        <end position="360"/>
    </location>
</feature>
<dbReference type="OrthoDB" id="9786339at2"/>
<keyword evidence="5 10" id="KW-0573">Peptidoglycan synthesis</keyword>
<sequence length="560" mass="58523">MADTLRTSGKVSVAVAASRVLGLVREILFAHLFGVGAVADAYQVAYRIPNLLRDLFAEGALSSAFVPTFLAALVGKDPEELNKNPKLGEGEVTLDREAAYHLGNLTLAGVLLATGTLSVLGIIFAEPIVGLIAADFEGGNLSPEQAAAKLELAVTLTRLMMPLLTIISVSAVWMGMLNAQKHFMAPAWAPAMFNVTSIVTGAGLLIFDPKDELGIVVWSAGTLGAGLVQACVQLPALWRIGYRPLPRLRGLGKHPGIRRILRLMAPAVIGLAAVQINIIVNTRFAAGLGDGPIAQLSYAFRIFYLPIGVFSVALATVTTTRVSEDAARQDMEALAASAGEGVSAVWMLMTASTVGLVVLAEPVVRSLYFSFTPEEATATAWVLAAYVLGLLPYGLVKILAPVFYGLDRPRVPLMASFCAVVTNITFNALTYRQLGAPGLALGTALGATVNIVVLRLSFGRVVGKLPGPGASARQLGALLGANLLLGALVFGAWQGVSAGLDALAVGGKLAWGLRVLGLGLVIPLGFFSYVGALRAAGYPGADLLWSLPAKVVGRLRRRGS</sequence>
<proteinExistence type="inferred from homology"/>
<keyword evidence="10 11" id="KW-0813">Transport</keyword>
<feature type="transmembrane region" description="Helical" evidence="10">
    <location>
        <begin position="513"/>
        <end position="533"/>
    </location>
</feature>
<feature type="transmembrane region" description="Helical" evidence="10">
    <location>
        <begin position="435"/>
        <end position="454"/>
    </location>
</feature>
<evidence type="ECO:0000256" key="1">
    <source>
        <dbReference type="ARBA" id="ARBA00004651"/>
    </source>
</evidence>
<dbReference type="AlphaFoldDB" id="A6FXQ3"/>
<evidence type="ECO:0000256" key="7">
    <source>
        <dbReference type="ARBA" id="ARBA00023136"/>
    </source>
</evidence>